<dbReference type="PROSITE" id="PS50075">
    <property type="entry name" value="CARRIER"/>
    <property type="match status" value="1"/>
</dbReference>
<evidence type="ECO:0000256" key="2">
    <source>
        <dbReference type="ARBA" id="ARBA00022450"/>
    </source>
</evidence>
<keyword evidence="4" id="KW-0408">Iron</keyword>
<reference evidence="7 8" key="1">
    <citation type="submission" date="2016-08" db="EMBL/GenBank/DDBJ databases">
        <title>Analysis of Carbohydrate Active Enzymes in Thermogemmatispora T81 Reveals Carbohydrate Degradation Ability.</title>
        <authorList>
            <person name="Tomazini A."/>
            <person name="Lal S."/>
            <person name="Stott M."/>
            <person name="Henrissat B."/>
            <person name="Polikarpov I."/>
            <person name="Sparling R."/>
            <person name="Levin D.B."/>
        </authorList>
    </citation>
    <scope>NUCLEOTIDE SEQUENCE [LARGE SCALE GENOMIC DNA]</scope>
    <source>
        <strain evidence="7 8">T81</strain>
    </source>
</reference>
<dbReference type="AlphaFoldDB" id="A0A328V8T5"/>
<dbReference type="SUPFAM" id="SSF47336">
    <property type="entry name" value="ACP-like"/>
    <property type="match status" value="1"/>
</dbReference>
<dbReference type="SUPFAM" id="SSF48264">
    <property type="entry name" value="Cytochrome P450"/>
    <property type="match status" value="1"/>
</dbReference>
<feature type="region of interest" description="Disordered" evidence="5">
    <location>
        <begin position="534"/>
        <end position="555"/>
    </location>
</feature>
<keyword evidence="4" id="KW-0560">Oxidoreductase</keyword>
<dbReference type="GO" id="GO:0005506">
    <property type="term" value="F:iron ion binding"/>
    <property type="evidence" value="ECO:0007669"/>
    <property type="project" value="InterPro"/>
</dbReference>
<dbReference type="PANTHER" id="PTHR46696">
    <property type="entry name" value="P450, PUTATIVE (EUROFUNG)-RELATED"/>
    <property type="match status" value="1"/>
</dbReference>
<dbReference type="Pfam" id="PF00550">
    <property type="entry name" value="PP-binding"/>
    <property type="match status" value="1"/>
</dbReference>
<dbReference type="GO" id="GO:0031177">
    <property type="term" value="F:phosphopantetheine binding"/>
    <property type="evidence" value="ECO:0007669"/>
    <property type="project" value="InterPro"/>
</dbReference>
<organism evidence="7 8">
    <name type="scientific">Thermogemmatispora tikiterensis</name>
    <dbReference type="NCBI Taxonomy" id="1825093"/>
    <lineage>
        <taxon>Bacteria</taxon>
        <taxon>Bacillati</taxon>
        <taxon>Chloroflexota</taxon>
        <taxon>Ktedonobacteria</taxon>
        <taxon>Thermogemmatisporales</taxon>
        <taxon>Thermogemmatisporaceae</taxon>
        <taxon>Thermogemmatispora</taxon>
    </lineage>
</organism>
<dbReference type="InterPro" id="IPR006162">
    <property type="entry name" value="Ppantetheine_attach_site"/>
</dbReference>
<keyword evidence="2" id="KW-0596">Phosphopantetheine</keyword>
<protein>
    <recommendedName>
        <fullName evidence="6">Carrier domain-containing protein</fullName>
    </recommendedName>
</protein>
<comment type="similarity">
    <text evidence="1 4">Belongs to the cytochrome P450 family.</text>
</comment>
<keyword evidence="4" id="KW-0479">Metal-binding</keyword>
<dbReference type="GO" id="GO:0020037">
    <property type="term" value="F:heme binding"/>
    <property type="evidence" value="ECO:0007669"/>
    <property type="project" value="InterPro"/>
</dbReference>
<dbReference type="OrthoDB" id="9801155at2"/>
<evidence type="ECO:0000256" key="3">
    <source>
        <dbReference type="ARBA" id="ARBA00022553"/>
    </source>
</evidence>
<sequence>MKTLARKTIDACLRQLDDPSIVANPFPCYASLRRFGSLVFDPHGQRWICTGYQEARAILSDRRGRFGARLAYLPAGTNGRSSQQLWALDHVLRLALPFLAGPLHLQLRRALQPHCSPQMAERRAMALQELVDEQVIALAHVPHEAGIDLLSDFAEPLALAALARFLTLPSDSLASLSRWSDASQAALSGWAGCSTAQVEQLSGWLTEALEYFAHLVKERRLHPQRDLVSYLLQVLGRNRGAPHSGEQEACSGAIVAATLLAMLAAGSRGVAHLIAMTLLWLWREPALHEQLEHAPALWPPFLKEVARLDGPQHVLARQALQEVVMSNKRIRRGQIVLLVLAAANRDRLVYAPEPDACRLDRDQSHPPLAFGWGQHTCLGEHHTLRLVQVATSSFLRQFPTARLAVSEQALCWKNWGGLRLLQQLPVALSAGTQGQDHLWASTRHGERREGLRKQSPIRRPYVLDLAPDGATAVLSLDLACCEHRPLRIEVQPERVVVTPEGADRQEQVIVARPSQQGSTPMREVGPTHCDHAKQRNARHDGLQHRKHCEQEKGRDEKDLEARLRHLFADILQLDPGQVDGQTDFFEAGGDSLDVATLLTSLHQQFQIDLDPFVVFDHPVLGELLSIIEALIVALPSNEPGCRGQAEGESV</sequence>
<keyword evidence="4" id="KW-0503">Monooxygenase</keyword>
<dbReference type="InterPro" id="IPR036396">
    <property type="entry name" value="Cyt_P450_sf"/>
</dbReference>
<keyword evidence="8" id="KW-1185">Reference proteome</keyword>
<keyword evidence="3" id="KW-0597">Phosphoprotein</keyword>
<dbReference type="InterPro" id="IPR001128">
    <property type="entry name" value="Cyt_P450"/>
</dbReference>
<keyword evidence="4" id="KW-0349">Heme</keyword>
<dbReference type="Proteomes" id="UP000248706">
    <property type="component" value="Unassembled WGS sequence"/>
</dbReference>
<evidence type="ECO:0000313" key="7">
    <source>
        <dbReference type="EMBL" id="RAQ93958.1"/>
    </source>
</evidence>
<dbReference type="Gene3D" id="1.10.1200.10">
    <property type="entry name" value="ACP-like"/>
    <property type="match status" value="1"/>
</dbReference>
<dbReference type="RefSeq" id="WP_112425454.1">
    <property type="nucleotide sequence ID" value="NZ_MCIF01000002.1"/>
</dbReference>
<evidence type="ECO:0000256" key="4">
    <source>
        <dbReference type="RuleBase" id="RU000461"/>
    </source>
</evidence>
<dbReference type="EMBL" id="MCIF01000002">
    <property type="protein sequence ID" value="RAQ93958.1"/>
    <property type="molecule type" value="Genomic_DNA"/>
</dbReference>
<evidence type="ECO:0000259" key="6">
    <source>
        <dbReference type="PROSITE" id="PS50075"/>
    </source>
</evidence>
<evidence type="ECO:0000313" key="8">
    <source>
        <dbReference type="Proteomes" id="UP000248706"/>
    </source>
</evidence>
<dbReference type="PROSITE" id="PS00012">
    <property type="entry name" value="PHOSPHOPANTETHEINE"/>
    <property type="match status" value="1"/>
</dbReference>
<dbReference type="Gene3D" id="1.10.630.10">
    <property type="entry name" value="Cytochrome P450"/>
    <property type="match status" value="1"/>
</dbReference>
<dbReference type="InterPro" id="IPR017972">
    <property type="entry name" value="Cyt_P450_CS"/>
</dbReference>
<dbReference type="SMART" id="SM01294">
    <property type="entry name" value="PKS_PP_betabranch"/>
    <property type="match status" value="1"/>
</dbReference>
<evidence type="ECO:0000256" key="5">
    <source>
        <dbReference type="SAM" id="MobiDB-lite"/>
    </source>
</evidence>
<evidence type="ECO:0000256" key="1">
    <source>
        <dbReference type="ARBA" id="ARBA00010617"/>
    </source>
</evidence>
<dbReference type="Pfam" id="PF00067">
    <property type="entry name" value="p450"/>
    <property type="match status" value="1"/>
</dbReference>
<dbReference type="GO" id="GO:0004497">
    <property type="term" value="F:monooxygenase activity"/>
    <property type="evidence" value="ECO:0007669"/>
    <property type="project" value="UniProtKB-KW"/>
</dbReference>
<proteinExistence type="inferred from homology"/>
<name>A0A328V8T5_9CHLR</name>
<dbReference type="SMART" id="SM00823">
    <property type="entry name" value="PKS_PP"/>
    <property type="match status" value="1"/>
</dbReference>
<dbReference type="PROSITE" id="PS00086">
    <property type="entry name" value="CYTOCHROME_P450"/>
    <property type="match status" value="1"/>
</dbReference>
<gene>
    <name evidence="7" type="ORF">A4R35_00340</name>
</gene>
<dbReference type="PRINTS" id="PR00359">
    <property type="entry name" value="BP450"/>
</dbReference>
<feature type="domain" description="Carrier" evidence="6">
    <location>
        <begin position="554"/>
        <end position="631"/>
    </location>
</feature>
<dbReference type="InterPro" id="IPR036736">
    <property type="entry name" value="ACP-like_sf"/>
</dbReference>
<dbReference type="PANTHER" id="PTHR46696:SF1">
    <property type="entry name" value="CYTOCHROME P450 YJIB-RELATED"/>
    <property type="match status" value="1"/>
</dbReference>
<accession>A0A328V8T5</accession>
<dbReference type="GO" id="GO:0016705">
    <property type="term" value="F:oxidoreductase activity, acting on paired donors, with incorporation or reduction of molecular oxygen"/>
    <property type="evidence" value="ECO:0007669"/>
    <property type="project" value="InterPro"/>
</dbReference>
<dbReference type="InterPro" id="IPR020806">
    <property type="entry name" value="PKS_PP-bd"/>
</dbReference>
<dbReference type="InterPro" id="IPR002397">
    <property type="entry name" value="Cyt_P450_B"/>
</dbReference>
<dbReference type="InterPro" id="IPR009081">
    <property type="entry name" value="PP-bd_ACP"/>
</dbReference>
<comment type="caution">
    <text evidence="7">The sequence shown here is derived from an EMBL/GenBank/DDBJ whole genome shotgun (WGS) entry which is preliminary data.</text>
</comment>